<feature type="binding site" evidence="10">
    <location>
        <position position="80"/>
    </location>
    <ligand>
        <name>Mn(2+)</name>
        <dbReference type="ChEBI" id="CHEBI:29035"/>
        <label>2</label>
    </ligand>
</feature>
<proteinExistence type="inferred from homology"/>
<evidence type="ECO:0000256" key="8">
    <source>
        <dbReference type="ARBA" id="ARBA00023136"/>
    </source>
</evidence>
<evidence type="ECO:0000313" key="12">
    <source>
        <dbReference type="EMBL" id="ODJ88563.1"/>
    </source>
</evidence>
<reference evidence="12 13" key="1">
    <citation type="submission" date="2016-06" db="EMBL/GenBank/DDBJ databases">
        <title>Genome sequence of endosymbiont of Candidatus Endolucinida thiodiazotropha.</title>
        <authorList>
            <person name="Poehlein A."/>
            <person name="Koenig S."/>
            <person name="Heiden S.E."/>
            <person name="Thuermer A."/>
            <person name="Voget S."/>
            <person name="Daniel R."/>
            <person name="Markert S."/>
            <person name="Gros O."/>
            <person name="Schweder T."/>
        </authorList>
    </citation>
    <scope>NUCLEOTIDE SEQUENCE [LARGE SCALE GENOMIC DNA]</scope>
    <source>
        <strain evidence="12 13">COS</strain>
    </source>
</reference>
<feature type="binding site" evidence="10">
    <location>
        <position position="161"/>
    </location>
    <ligand>
        <name>substrate</name>
    </ligand>
</feature>
<dbReference type="InterPro" id="IPR043461">
    <property type="entry name" value="LpxH-like"/>
</dbReference>
<feature type="binding site" evidence="10">
    <location>
        <position position="168"/>
    </location>
    <ligand>
        <name>substrate</name>
    </ligand>
</feature>
<evidence type="ECO:0000256" key="3">
    <source>
        <dbReference type="ARBA" id="ARBA00022519"/>
    </source>
</evidence>
<evidence type="ECO:0000256" key="1">
    <source>
        <dbReference type="ARBA" id="ARBA00022475"/>
    </source>
</evidence>
<dbReference type="EMBL" id="MARB01000005">
    <property type="protein sequence ID" value="ODJ88563.1"/>
    <property type="molecule type" value="Genomic_DNA"/>
</dbReference>
<feature type="binding site" evidence="10">
    <location>
        <begin position="80"/>
        <end position="81"/>
    </location>
    <ligand>
        <name>substrate</name>
    </ligand>
</feature>
<comment type="catalytic activity">
    <reaction evidence="10">
        <text>UDP-2-N,3-O-bis[(3R)-3-hydroxytetradecanoyl]-alpha-D-glucosamine + H2O = 2-N,3-O-bis[(3R)-3-hydroxytetradecanoyl]-alpha-D-glucosaminyl 1-phosphate + UMP + 2 H(+)</text>
        <dbReference type="Rhea" id="RHEA:25213"/>
        <dbReference type="ChEBI" id="CHEBI:15377"/>
        <dbReference type="ChEBI" id="CHEBI:15378"/>
        <dbReference type="ChEBI" id="CHEBI:57865"/>
        <dbReference type="ChEBI" id="CHEBI:57957"/>
        <dbReference type="ChEBI" id="CHEBI:78847"/>
        <dbReference type="EC" id="3.6.1.54"/>
    </reaction>
</comment>
<feature type="binding site" evidence="10">
    <location>
        <position position="165"/>
    </location>
    <ligand>
        <name>substrate</name>
    </ligand>
</feature>
<keyword evidence="3 10" id="KW-0997">Cell inner membrane</keyword>
<keyword evidence="13" id="KW-1185">Reference proteome</keyword>
<dbReference type="InterPro" id="IPR010138">
    <property type="entry name" value="UDP-diacylglucosamine_Hdrlase"/>
</dbReference>
<feature type="binding site" evidence="10">
    <location>
        <position position="123"/>
    </location>
    <ligand>
        <name>substrate</name>
    </ligand>
</feature>
<feature type="domain" description="Calcineurin-like phosphoesterase" evidence="11">
    <location>
        <begin position="5"/>
        <end position="200"/>
    </location>
</feature>
<feature type="binding site" evidence="10">
    <location>
        <position position="11"/>
    </location>
    <ligand>
        <name>Mn(2+)</name>
        <dbReference type="ChEBI" id="CHEBI:29035"/>
        <label>1</label>
    </ligand>
</feature>
<comment type="subcellular location">
    <subcellularLocation>
        <location evidence="10">Cell inner membrane</location>
        <topology evidence="10">Peripheral membrane protein</topology>
        <orientation evidence="10">Cytoplasmic side</orientation>
    </subcellularLocation>
</comment>
<evidence type="ECO:0000256" key="7">
    <source>
        <dbReference type="ARBA" id="ARBA00023098"/>
    </source>
</evidence>
<keyword evidence="9 10" id="KW-0464">Manganese</keyword>
<gene>
    <name evidence="10 12" type="primary">lpxH</name>
    <name evidence="12" type="ORF">CODIS_11090</name>
</gene>
<dbReference type="EC" id="3.6.1.54" evidence="10"/>
<keyword evidence="7 10" id="KW-0443">Lipid metabolism</keyword>
<dbReference type="OrthoDB" id="9783283at2"/>
<dbReference type="InterPro" id="IPR029052">
    <property type="entry name" value="Metallo-depent_PP-like"/>
</dbReference>
<dbReference type="Proteomes" id="UP000094769">
    <property type="component" value="Unassembled WGS sequence"/>
</dbReference>
<dbReference type="RefSeq" id="WP_069121899.1">
    <property type="nucleotide sequence ID" value="NZ_MARB01000005.1"/>
</dbReference>
<keyword evidence="6 10" id="KW-0378">Hydrolase</keyword>
<dbReference type="PANTHER" id="PTHR34990:SF1">
    <property type="entry name" value="UDP-2,3-DIACYLGLUCOSAMINE HYDROLASE"/>
    <property type="match status" value="1"/>
</dbReference>
<comment type="caution">
    <text evidence="12">The sequence shown here is derived from an EMBL/GenBank/DDBJ whole genome shotgun (WGS) entry which is preliminary data.</text>
</comment>
<evidence type="ECO:0000256" key="5">
    <source>
        <dbReference type="ARBA" id="ARBA00022723"/>
    </source>
</evidence>
<name>A0A7Z0VMS5_9GAMM</name>
<sequence length="241" mass="28013">MTQQLFISDLHLSAERLDTVQLFIRFLSERAPKADHLYILGDLFDAWIGDDHEAPPIAEIKRAMHRLSQAGTRLWLMHGNRDFLIGESFCRETGAVLMQDPTLVELYGKPTLLMHGDLLCTEDQAYMKFAREVRNPDFIKHFLSQSIQQRLELAKTYRAQSGEAKSLKPESIMDVNRDTVASYFVEYQADHLIHGHTHRPADHVIELKDKRHYRHVLAEWHHDHGELVCVTPQGFRRETYS</sequence>
<dbReference type="NCBIfam" id="NF003743">
    <property type="entry name" value="PRK05340.1"/>
    <property type="match status" value="1"/>
</dbReference>
<dbReference type="HAMAP" id="MF_00575">
    <property type="entry name" value="LpxH"/>
    <property type="match status" value="1"/>
</dbReference>
<protein>
    <recommendedName>
        <fullName evidence="10">UDP-2,3-diacylglucosamine hydrolase</fullName>
        <ecNumber evidence="10">3.6.1.54</ecNumber>
    </recommendedName>
    <alternativeName>
        <fullName evidence="10">UDP-2,3-diacylglucosamine diphosphatase</fullName>
    </alternativeName>
</protein>
<keyword evidence="1 10" id="KW-1003">Cell membrane</keyword>
<keyword evidence="4 10" id="KW-0441">Lipid A biosynthesis</keyword>
<feature type="binding site" evidence="10">
    <location>
        <position position="196"/>
    </location>
    <ligand>
        <name>Mn(2+)</name>
        <dbReference type="ChEBI" id="CHEBI:29035"/>
        <label>2</label>
    </ligand>
</feature>
<dbReference type="GO" id="GO:0009245">
    <property type="term" value="P:lipid A biosynthetic process"/>
    <property type="evidence" value="ECO:0007669"/>
    <property type="project" value="UniProtKB-UniRule"/>
</dbReference>
<feature type="binding site" evidence="10">
    <location>
        <position position="42"/>
    </location>
    <ligand>
        <name>Mn(2+)</name>
        <dbReference type="ChEBI" id="CHEBI:29035"/>
        <label>1</label>
    </ligand>
</feature>
<dbReference type="GO" id="GO:0005737">
    <property type="term" value="C:cytoplasm"/>
    <property type="evidence" value="ECO:0007669"/>
    <property type="project" value="InterPro"/>
</dbReference>
<feature type="binding site" evidence="10">
    <location>
        <position position="115"/>
    </location>
    <ligand>
        <name>Mn(2+)</name>
        <dbReference type="ChEBI" id="CHEBI:29035"/>
        <label>2</label>
    </ligand>
</feature>
<dbReference type="GO" id="GO:0019897">
    <property type="term" value="C:extrinsic component of plasma membrane"/>
    <property type="evidence" value="ECO:0007669"/>
    <property type="project" value="UniProtKB-UniRule"/>
</dbReference>
<dbReference type="NCBIfam" id="TIGR01854">
    <property type="entry name" value="lipid_A_lpxH"/>
    <property type="match status" value="1"/>
</dbReference>
<evidence type="ECO:0000256" key="2">
    <source>
        <dbReference type="ARBA" id="ARBA00022516"/>
    </source>
</evidence>
<keyword evidence="8 10" id="KW-0472">Membrane</keyword>
<organism evidence="12 13">
    <name type="scientific">Candidatus Thiodiazotropha endolucinida</name>
    <dbReference type="NCBI Taxonomy" id="1655433"/>
    <lineage>
        <taxon>Bacteria</taxon>
        <taxon>Pseudomonadati</taxon>
        <taxon>Pseudomonadota</taxon>
        <taxon>Gammaproteobacteria</taxon>
        <taxon>Chromatiales</taxon>
        <taxon>Sedimenticolaceae</taxon>
        <taxon>Candidatus Thiodiazotropha</taxon>
    </lineage>
</organism>
<comment type="pathway">
    <text evidence="10">Glycolipid biosynthesis; lipid IV(A) biosynthesis; lipid IV(A) from (3R)-3-hydroxytetradecanoyl-[acyl-carrier-protein] and UDP-N-acetyl-alpha-D-glucosamine: step 4/6.</text>
</comment>
<dbReference type="Pfam" id="PF00149">
    <property type="entry name" value="Metallophos"/>
    <property type="match status" value="1"/>
</dbReference>
<comment type="similarity">
    <text evidence="10">Belongs to the LpxH family.</text>
</comment>
<dbReference type="CDD" id="cd07398">
    <property type="entry name" value="MPP_YbbF-LpxH"/>
    <property type="match status" value="1"/>
</dbReference>
<feature type="binding site" evidence="10">
    <location>
        <position position="9"/>
    </location>
    <ligand>
        <name>Mn(2+)</name>
        <dbReference type="ChEBI" id="CHEBI:29035"/>
        <label>1</label>
    </ligand>
</feature>
<keyword evidence="5 10" id="KW-0479">Metal-binding</keyword>
<dbReference type="SUPFAM" id="SSF56300">
    <property type="entry name" value="Metallo-dependent phosphatases"/>
    <property type="match status" value="1"/>
</dbReference>
<keyword evidence="2 10" id="KW-0444">Lipid biosynthesis</keyword>
<dbReference type="PANTHER" id="PTHR34990">
    <property type="entry name" value="UDP-2,3-DIACYLGLUCOSAMINE HYDROLASE-RELATED"/>
    <property type="match status" value="1"/>
</dbReference>
<dbReference type="InterPro" id="IPR004843">
    <property type="entry name" value="Calcineurin-like_PHP"/>
</dbReference>
<evidence type="ECO:0000256" key="10">
    <source>
        <dbReference type="HAMAP-Rule" id="MF_00575"/>
    </source>
</evidence>
<evidence type="ECO:0000259" key="11">
    <source>
        <dbReference type="Pfam" id="PF00149"/>
    </source>
</evidence>
<dbReference type="Gene3D" id="3.60.21.10">
    <property type="match status" value="1"/>
</dbReference>
<feature type="binding site" evidence="10">
    <location>
        <position position="198"/>
    </location>
    <ligand>
        <name>Mn(2+)</name>
        <dbReference type="ChEBI" id="CHEBI:29035"/>
        <label>1</label>
    </ligand>
</feature>
<dbReference type="AlphaFoldDB" id="A0A7Z0VMS5"/>
<comment type="cofactor">
    <cofactor evidence="10">
        <name>Mn(2+)</name>
        <dbReference type="ChEBI" id="CHEBI:29035"/>
    </cofactor>
    <text evidence="10">Binds 2 Mn(2+) ions per subunit in a binuclear metal center.</text>
</comment>
<feature type="binding site" evidence="10">
    <location>
        <position position="196"/>
    </location>
    <ligand>
        <name>substrate</name>
    </ligand>
</feature>
<accession>A0A7Z0VMS5</accession>
<evidence type="ECO:0000313" key="13">
    <source>
        <dbReference type="Proteomes" id="UP000094769"/>
    </source>
</evidence>
<feature type="binding site" evidence="10">
    <location>
        <position position="42"/>
    </location>
    <ligand>
        <name>Mn(2+)</name>
        <dbReference type="ChEBI" id="CHEBI:29035"/>
        <label>2</label>
    </ligand>
</feature>
<dbReference type="GO" id="GO:0008758">
    <property type="term" value="F:UDP-2,3-diacylglucosamine hydrolase activity"/>
    <property type="evidence" value="ECO:0007669"/>
    <property type="project" value="UniProtKB-UniRule"/>
</dbReference>
<evidence type="ECO:0000256" key="9">
    <source>
        <dbReference type="ARBA" id="ARBA00023211"/>
    </source>
</evidence>
<dbReference type="UniPathway" id="UPA00359">
    <property type="reaction ID" value="UER00480"/>
</dbReference>
<comment type="function">
    <text evidence="10">Hydrolyzes the pyrophosphate bond of UDP-2,3-diacylglucosamine to yield 2,3-diacylglucosamine 1-phosphate (lipid X) and UMP by catalyzing the attack of water at the alpha-P atom. Involved in the biosynthesis of lipid A, a phosphorylated glycolipid that anchors the lipopolysaccharide to the outer membrane of the cell.</text>
</comment>
<evidence type="ECO:0000256" key="4">
    <source>
        <dbReference type="ARBA" id="ARBA00022556"/>
    </source>
</evidence>
<evidence type="ECO:0000256" key="6">
    <source>
        <dbReference type="ARBA" id="ARBA00022801"/>
    </source>
</evidence>
<dbReference type="GO" id="GO:0030145">
    <property type="term" value="F:manganese ion binding"/>
    <property type="evidence" value="ECO:0007669"/>
    <property type="project" value="UniProtKB-UniRule"/>
</dbReference>